<dbReference type="AlphaFoldDB" id="A0A5B8CJZ2"/>
<gene>
    <name evidence="2" type="ORF">FIL70_07620</name>
</gene>
<evidence type="ECO:0000313" key="2">
    <source>
        <dbReference type="EMBL" id="QDC37111.1"/>
    </source>
</evidence>
<organism evidence="2 3">
    <name type="scientific">Sphingobium fuliginis ATCC 27551</name>
    <dbReference type="NCBI Taxonomy" id="1208342"/>
    <lineage>
        <taxon>Bacteria</taxon>
        <taxon>Pseudomonadati</taxon>
        <taxon>Pseudomonadota</taxon>
        <taxon>Alphaproteobacteria</taxon>
        <taxon>Sphingomonadales</taxon>
        <taxon>Sphingomonadaceae</taxon>
        <taxon>Sphingobium</taxon>
    </lineage>
</organism>
<evidence type="ECO:0000313" key="3">
    <source>
        <dbReference type="Proteomes" id="UP000311469"/>
    </source>
</evidence>
<protein>
    <recommendedName>
        <fullName evidence="1">Tip attachment protein J domain-containing protein</fullName>
    </recommendedName>
</protein>
<dbReference type="Proteomes" id="UP000311469">
    <property type="component" value="Chromosome cSF1"/>
</dbReference>
<evidence type="ECO:0000259" key="1">
    <source>
        <dbReference type="Pfam" id="PF13550"/>
    </source>
</evidence>
<dbReference type="Pfam" id="PF13550">
    <property type="entry name" value="Phage-tail_3"/>
    <property type="match status" value="1"/>
</dbReference>
<sequence length="846" mass="91434">MPDGLAQKLGRANGASCPGYRGIASIFFTGTSGLTSLIGGILTKTVANTRGFYWTANTPYLPGVWAKVQRIFKRADGTDQWYPEKAAIPNPGSVSVETLLDADTAIPANNSSLDGLSGGITFTLAAGESLKIVKTAGLTYGAWSFTPFDGYSGFTNSWRADFSLRDAEGNITNHWGAPAGPFYLNDAAATAYMLAQPAVIVTGSSAYTIFLNDATVNDNRGGLSVAVYKLSASVMDMNPAHIIRECLTDTVWGMGTPASAIDDAAFAAAADTLFAENFGLSLLWVRQSKIEDFVQEILDHIQGVLYVDPSTGLLTLSLVRGDYDAGTLEELTPDNCDLTNFSRKLWGDIVNEIIVTWTNPENEQEETITVQDDASIATQGGVVSDSRNYYGVRNPQLAMDLAMRDLRSAGQPLASCTAEVSREFWSKRPASVIKLTWPEYGISELVMRVQSVEYGKPGDPTIKLDLMEDVYGLDIGEYSAPPSTSWEEISSEPEEASEIEIFTAPFFFAANSTVAAFVDSPEYPEVLAGVLATSDNNDIFEAELWDEVTLSNGTTEWQATATLNIIGRGTLVNDLALEASSTAVLFENLIGQTVPTNSGFVIIGEAGETGNEIAQITLADGDYDIARGVLDTVPRAWPAGTKCWFVDESTLFEDGLIRSSGETVDYKVLTRTSVNLLTLEAATLQSYTLTDRPWLPNRPANVVAYGEAFSEAALPIDATARVDPWITVSWANRNRLDEDTVILGWTDATMTPETGQTTAIEVRDLDGNLVTTHDGLTGTSFDVPDASFGIEEIVELRVFSERTDADGDFVSLQYFSHWVMVGGGVRITEALDQRITEGGDVRITED</sequence>
<feature type="domain" description="Tip attachment protein J" evidence="1">
    <location>
        <begin position="286"/>
        <end position="453"/>
    </location>
</feature>
<name>A0A5B8CJZ2_SPHSA</name>
<dbReference type="RefSeq" id="WP_140041952.1">
    <property type="nucleotide sequence ID" value="NZ_CP041016.1"/>
</dbReference>
<dbReference type="KEGG" id="sufl:FIL70_07620"/>
<dbReference type="EMBL" id="CP041016">
    <property type="protein sequence ID" value="QDC37111.1"/>
    <property type="molecule type" value="Genomic_DNA"/>
</dbReference>
<dbReference type="InterPro" id="IPR032876">
    <property type="entry name" value="J_dom"/>
</dbReference>
<reference evidence="2 3" key="1">
    <citation type="submission" date="2019-06" db="EMBL/GenBank/DDBJ databases">
        <title>Genome organization and adaptive potential of archetypical organophosphate degarding Sphingobium fuliginis ATCC 27551.</title>
        <authorList>
            <person name="Sarwar A."/>
            <person name="Parthasarathy S."/>
            <person name="Singh C."/>
            <person name="Siddavattam D."/>
        </authorList>
    </citation>
    <scope>NUCLEOTIDE SEQUENCE [LARGE SCALE GENOMIC DNA]</scope>
    <source>
        <strain evidence="2 3">ATCC 27551</strain>
    </source>
</reference>
<accession>A0A5B8CJZ2</accession>
<proteinExistence type="predicted"/>